<evidence type="ECO:0000313" key="2">
    <source>
        <dbReference type="WBParaSite" id="Csp11.Scaffold629.g8804.t1"/>
    </source>
</evidence>
<organism evidence="1 2">
    <name type="scientific">Caenorhabditis tropicalis</name>
    <dbReference type="NCBI Taxonomy" id="1561998"/>
    <lineage>
        <taxon>Eukaryota</taxon>
        <taxon>Metazoa</taxon>
        <taxon>Ecdysozoa</taxon>
        <taxon>Nematoda</taxon>
        <taxon>Chromadorea</taxon>
        <taxon>Rhabditida</taxon>
        <taxon>Rhabditina</taxon>
        <taxon>Rhabditomorpha</taxon>
        <taxon>Rhabditoidea</taxon>
        <taxon>Rhabditidae</taxon>
        <taxon>Peloderinae</taxon>
        <taxon>Caenorhabditis</taxon>
    </lineage>
</organism>
<keyword evidence="1" id="KW-1185">Reference proteome</keyword>
<accession>A0A1I7UFI3</accession>
<proteinExistence type="predicted"/>
<protein>
    <submittedName>
        <fullName evidence="2">Ovule protein</fullName>
    </submittedName>
</protein>
<sequence>MKKLLKRSKPQHLLMKMHMIGQFRKKDREKSVDWQQRYPLRVRLINFMHILAAQFLNNIFGNNIWMC</sequence>
<evidence type="ECO:0000313" key="1">
    <source>
        <dbReference type="Proteomes" id="UP000095282"/>
    </source>
</evidence>
<dbReference type="WBParaSite" id="Csp11.Scaffold629.g8804.t1">
    <property type="protein sequence ID" value="Csp11.Scaffold629.g8804.t1"/>
    <property type="gene ID" value="Csp11.Scaffold629.g8804"/>
</dbReference>
<dbReference type="AlphaFoldDB" id="A0A1I7UFI3"/>
<dbReference type="Proteomes" id="UP000095282">
    <property type="component" value="Unplaced"/>
</dbReference>
<name>A0A1I7UFI3_9PELO</name>
<reference evidence="2" key="1">
    <citation type="submission" date="2016-11" db="UniProtKB">
        <authorList>
            <consortium name="WormBaseParasite"/>
        </authorList>
    </citation>
    <scope>IDENTIFICATION</scope>
</reference>